<evidence type="ECO:0000313" key="1">
    <source>
        <dbReference type="EMBL" id="KNC73282.1"/>
    </source>
</evidence>
<dbReference type="Gene3D" id="1.20.58.1780">
    <property type="match status" value="1"/>
</dbReference>
<feature type="non-terminal residue" evidence="1">
    <location>
        <position position="1"/>
    </location>
</feature>
<protein>
    <submittedName>
        <fullName evidence="1">Uncharacterized protein</fullName>
    </submittedName>
</protein>
<dbReference type="Proteomes" id="UP000054560">
    <property type="component" value="Unassembled WGS sequence"/>
</dbReference>
<accession>A0A0L0F978</accession>
<sequence length="188" mass="21187">EHQNELWGDAYTYLLDTNTTVVEIQANLYTELLQLPNLTHASVLRDNEMLRQYWLPANTYSVICSDGIYTITKARPIDQLKKIMLDETLAEKYTAQSHHDAAMLIALICEADLDTAVVQCMLKAFFSATEPPLTDALSIYRTVPPPSTYNNYPNTTFNNPTYGSSINTTPVHIDGLALYVKRLLTPIQ</sequence>
<dbReference type="GeneID" id="25914662"/>
<dbReference type="AlphaFoldDB" id="A0A0L0F978"/>
<evidence type="ECO:0000313" key="2">
    <source>
        <dbReference type="Proteomes" id="UP000054560"/>
    </source>
</evidence>
<reference evidence="1 2" key="1">
    <citation type="submission" date="2011-02" db="EMBL/GenBank/DDBJ databases">
        <title>The Genome Sequence of Sphaeroforma arctica JP610.</title>
        <authorList>
            <consortium name="The Broad Institute Genome Sequencing Platform"/>
            <person name="Russ C."/>
            <person name="Cuomo C."/>
            <person name="Young S.K."/>
            <person name="Zeng Q."/>
            <person name="Gargeya S."/>
            <person name="Alvarado L."/>
            <person name="Berlin A."/>
            <person name="Chapman S.B."/>
            <person name="Chen Z."/>
            <person name="Freedman E."/>
            <person name="Gellesch M."/>
            <person name="Goldberg J."/>
            <person name="Griggs A."/>
            <person name="Gujja S."/>
            <person name="Heilman E."/>
            <person name="Heiman D."/>
            <person name="Howarth C."/>
            <person name="Mehta T."/>
            <person name="Neiman D."/>
            <person name="Pearson M."/>
            <person name="Roberts A."/>
            <person name="Saif S."/>
            <person name="Shea T."/>
            <person name="Shenoy N."/>
            <person name="Sisk P."/>
            <person name="Stolte C."/>
            <person name="Sykes S."/>
            <person name="White J."/>
            <person name="Yandava C."/>
            <person name="Burger G."/>
            <person name="Gray M.W."/>
            <person name="Holland P.W.H."/>
            <person name="King N."/>
            <person name="Lang F.B.F."/>
            <person name="Roger A.J."/>
            <person name="Ruiz-Trillo I."/>
            <person name="Haas B."/>
            <person name="Nusbaum C."/>
            <person name="Birren B."/>
        </authorList>
    </citation>
    <scope>NUCLEOTIDE SEQUENCE [LARGE SCALE GENOMIC DNA]</scope>
    <source>
        <strain evidence="1 2">JP610</strain>
    </source>
</reference>
<keyword evidence="2" id="KW-1185">Reference proteome</keyword>
<name>A0A0L0F978_9EUKA</name>
<proteinExistence type="predicted"/>
<dbReference type="EMBL" id="KQ245828">
    <property type="protein sequence ID" value="KNC73282.1"/>
    <property type="molecule type" value="Genomic_DNA"/>
</dbReference>
<feature type="non-terminal residue" evidence="1">
    <location>
        <position position="188"/>
    </location>
</feature>
<organism evidence="1 2">
    <name type="scientific">Sphaeroforma arctica JP610</name>
    <dbReference type="NCBI Taxonomy" id="667725"/>
    <lineage>
        <taxon>Eukaryota</taxon>
        <taxon>Ichthyosporea</taxon>
        <taxon>Ichthyophonida</taxon>
        <taxon>Sphaeroforma</taxon>
    </lineage>
</organism>
<gene>
    <name evidence="1" type="ORF">SARC_14158</name>
</gene>
<dbReference type="RefSeq" id="XP_014147184.1">
    <property type="nucleotide sequence ID" value="XM_014291709.1"/>
</dbReference>